<comment type="similarity">
    <text evidence="1">Belongs to the SGT1 family.</text>
</comment>
<evidence type="ECO:0000256" key="1">
    <source>
        <dbReference type="ARBA" id="ARBA00008509"/>
    </source>
</evidence>
<feature type="domain" description="SGS" evidence="2">
    <location>
        <begin position="260"/>
        <end position="351"/>
    </location>
</feature>
<keyword evidence="5" id="KW-1185">Reference proteome</keyword>
<proteinExistence type="inferred from homology"/>
<feature type="domain" description="CS" evidence="3">
    <location>
        <begin position="143"/>
        <end position="232"/>
    </location>
</feature>
<accession>A0AAV7JT65</accession>
<dbReference type="CDD" id="cd06466">
    <property type="entry name" value="p23_CS_SGT1_like"/>
    <property type="match status" value="1"/>
</dbReference>
<dbReference type="InterPro" id="IPR044563">
    <property type="entry name" value="Sgt1-like"/>
</dbReference>
<evidence type="ECO:0000313" key="5">
    <source>
        <dbReference type="Proteomes" id="UP001165289"/>
    </source>
</evidence>
<dbReference type="Pfam" id="PF04969">
    <property type="entry name" value="CS"/>
    <property type="match status" value="1"/>
</dbReference>
<dbReference type="InterPro" id="IPR011990">
    <property type="entry name" value="TPR-like_helical_dom_sf"/>
</dbReference>
<dbReference type="SUPFAM" id="SSF49764">
    <property type="entry name" value="HSP20-like chaperones"/>
    <property type="match status" value="1"/>
</dbReference>
<dbReference type="PROSITE" id="PS51048">
    <property type="entry name" value="SGS"/>
    <property type="match status" value="1"/>
</dbReference>
<dbReference type="PROSITE" id="PS51203">
    <property type="entry name" value="CS"/>
    <property type="match status" value="1"/>
</dbReference>
<dbReference type="AlphaFoldDB" id="A0AAV7JT65"/>
<dbReference type="PANTHER" id="PTHR45862">
    <property type="entry name" value="PROTEIN SGT1 HOMOLOG"/>
    <property type="match status" value="1"/>
</dbReference>
<dbReference type="Pfam" id="PF05002">
    <property type="entry name" value="SGS"/>
    <property type="match status" value="1"/>
</dbReference>
<protein>
    <submittedName>
        <fullName evidence="4">Uncharacterized protein</fullName>
    </submittedName>
</protein>
<dbReference type="EMBL" id="JAKMXF010000300">
    <property type="protein sequence ID" value="KAI6652127.1"/>
    <property type="molecule type" value="Genomic_DNA"/>
</dbReference>
<sequence>MADCSDYSIDTVKRLVEQKKWEQVIDKCNEALLAIGEDMADPKYRFYRAKGNYETEDHTESLTDLRAILELEKSKISVTLRFDCLVMKAECLYSLEEYESCKQTVKTAFTQRSEPSLYQLINKCNAKLGLSGETAPVADVTQKKSFRHEWYQNDAIIVISILIKKVDKEDLTYQFKERHLLVDIKLPDNQSFVLNMELFGKILFTESRVTILPTKIEVRLKKATPGPWGKLERDKSSDTTSNIQSFCPDDPFIRQQDPQKFPTSSKTFKDWDKLAADVAKEEAEEKPEGDEALNKFFQQIYGKGSDEQKKAMMKSFQESGGTVLSTNWDEVAKDKVEMKPPDSMEFKKYDQ</sequence>
<reference evidence="4 5" key="1">
    <citation type="journal article" date="2023" name="BMC Biol.">
        <title>The compact genome of the sponge Oopsacas minuta (Hexactinellida) is lacking key metazoan core genes.</title>
        <authorList>
            <person name="Santini S."/>
            <person name="Schenkelaars Q."/>
            <person name="Jourda C."/>
            <person name="Duchesne M."/>
            <person name="Belahbib H."/>
            <person name="Rocher C."/>
            <person name="Selva M."/>
            <person name="Riesgo A."/>
            <person name="Vervoort M."/>
            <person name="Leys S.P."/>
            <person name="Kodjabachian L."/>
            <person name="Le Bivic A."/>
            <person name="Borchiellini C."/>
            <person name="Claverie J.M."/>
            <person name="Renard E."/>
        </authorList>
    </citation>
    <scope>NUCLEOTIDE SEQUENCE [LARGE SCALE GENOMIC DNA]</scope>
    <source>
        <strain evidence="4">SPO-2</strain>
    </source>
</reference>
<dbReference type="Gene3D" id="2.60.40.790">
    <property type="match status" value="1"/>
</dbReference>
<gene>
    <name evidence="4" type="ORF">LOD99_4672</name>
</gene>
<comment type="caution">
    <text evidence="4">The sequence shown here is derived from an EMBL/GenBank/DDBJ whole genome shotgun (WGS) entry which is preliminary data.</text>
</comment>
<dbReference type="SUPFAM" id="SSF48452">
    <property type="entry name" value="TPR-like"/>
    <property type="match status" value="1"/>
</dbReference>
<evidence type="ECO:0000259" key="3">
    <source>
        <dbReference type="PROSITE" id="PS51203"/>
    </source>
</evidence>
<name>A0AAV7JT65_9METZ</name>
<dbReference type="InterPro" id="IPR007699">
    <property type="entry name" value="SGS_dom"/>
</dbReference>
<organism evidence="4 5">
    <name type="scientific">Oopsacas minuta</name>
    <dbReference type="NCBI Taxonomy" id="111878"/>
    <lineage>
        <taxon>Eukaryota</taxon>
        <taxon>Metazoa</taxon>
        <taxon>Porifera</taxon>
        <taxon>Hexactinellida</taxon>
        <taxon>Hexasterophora</taxon>
        <taxon>Lyssacinosida</taxon>
        <taxon>Leucopsacidae</taxon>
        <taxon>Oopsacas</taxon>
    </lineage>
</organism>
<evidence type="ECO:0000259" key="2">
    <source>
        <dbReference type="PROSITE" id="PS51048"/>
    </source>
</evidence>
<dbReference type="Gene3D" id="1.25.40.10">
    <property type="entry name" value="Tetratricopeptide repeat domain"/>
    <property type="match status" value="1"/>
</dbReference>
<dbReference type="InterPro" id="IPR008978">
    <property type="entry name" value="HSP20-like_chaperone"/>
</dbReference>
<evidence type="ECO:0000313" key="4">
    <source>
        <dbReference type="EMBL" id="KAI6652127.1"/>
    </source>
</evidence>
<dbReference type="Proteomes" id="UP001165289">
    <property type="component" value="Unassembled WGS sequence"/>
</dbReference>
<dbReference type="GO" id="GO:0051087">
    <property type="term" value="F:protein-folding chaperone binding"/>
    <property type="evidence" value="ECO:0007669"/>
    <property type="project" value="InterPro"/>
</dbReference>
<dbReference type="InterPro" id="IPR007052">
    <property type="entry name" value="CS_dom"/>
</dbReference>